<evidence type="ECO:0000256" key="5">
    <source>
        <dbReference type="ARBA" id="ARBA00022833"/>
    </source>
</evidence>
<dbReference type="AlphaFoldDB" id="A0A1A7Z6W2"/>
<dbReference type="PANTHER" id="PTHR16515">
    <property type="entry name" value="PR DOMAIN ZINC FINGER PROTEIN"/>
    <property type="match status" value="1"/>
</dbReference>
<dbReference type="GO" id="GO:0010468">
    <property type="term" value="P:regulation of gene expression"/>
    <property type="evidence" value="ECO:0007669"/>
    <property type="project" value="TreeGrafter"/>
</dbReference>
<keyword evidence="6" id="KW-0539">Nucleus</keyword>
<keyword evidence="3" id="KW-0677">Repeat</keyword>
<evidence type="ECO:0000256" key="2">
    <source>
        <dbReference type="ARBA" id="ARBA00022723"/>
    </source>
</evidence>
<reference evidence="9" key="1">
    <citation type="submission" date="2016-05" db="EMBL/GenBank/DDBJ databases">
        <authorList>
            <person name="Lavstsen T."/>
            <person name="Jespersen J.S."/>
        </authorList>
    </citation>
    <scope>NUCLEOTIDE SEQUENCE</scope>
    <source>
        <tissue evidence="9">Brain</tissue>
    </source>
</reference>
<dbReference type="InterPro" id="IPR036236">
    <property type="entry name" value="Znf_C2H2_sf"/>
</dbReference>
<keyword evidence="4 7" id="KW-0863">Zinc-finger</keyword>
<feature type="domain" description="C2H2-type" evidence="8">
    <location>
        <begin position="63"/>
        <end position="88"/>
    </location>
</feature>
<dbReference type="Gene3D" id="3.30.160.60">
    <property type="entry name" value="Classic Zinc Finger"/>
    <property type="match status" value="2"/>
</dbReference>
<feature type="non-terminal residue" evidence="9">
    <location>
        <position position="88"/>
    </location>
</feature>
<feature type="non-terminal residue" evidence="9">
    <location>
        <position position="1"/>
    </location>
</feature>
<evidence type="ECO:0000313" key="9">
    <source>
        <dbReference type="EMBL" id="SBP38304.1"/>
    </source>
</evidence>
<name>A0A1A7Z6W2_9TELE</name>
<evidence type="ECO:0000259" key="8">
    <source>
        <dbReference type="PROSITE" id="PS50157"/>
    </source>
</evidence>
<evidence type="ECO:0000256" key="6">
    <source>
        <dbReference type="ARBA" id="ARBA00023242"/>
    </source>
</evidence>
<comment type="subcellular location">
    <subcellularLocation>
        <location evidence="1">Nucleus</location>
    </subcellularLocation>
</comment>
<dbReference type="PANTHER" id="PTHR16515:SF49">
    <property type="entry name" value="GASTRULA ZINC FINGER PROTEIN XLCGF49.1-LIKE-RELATED"/>
    <property type="match status" value="1"/>
</dbReference>
<proteinExistence type="predicted"/>
<keyword evidence="5" id="KW-0862">Zinc</keyword>
<organism evidence="9">
    <name type="scientific">Iconisemion striatum</name>
    <dbReference type="NCBI Taxonomy" id="60296"/>
    <lineage>
        <taxon>Eukaryota</taxon>
        <taxon>Metazoa</taxon>
        <taxon>Chordata</taxon>
        <taxon>Craniata</taxon>
        <taxon>Vertebrata</taxon>
        <taxon>Euteleostomi</taxon>
        <taxon>Actinopterygii</taxon>
        <taxon>Neopterygii</taxon>
        <taxon>Teleostei</taxon>
        <taxon>Neoteleostei</taxon>
        <taxon>Acanthomorphata</taxon>
        <taxon>Ovalentaria</taxon>
        <taxon>Atherinomorphae</taxon>
        <taxon>Cyprinodontiformes</taxon>
        <taxon>Nothobranchiidae</taxon>
        <taxon>Iconisemion</taxon>
    </lineage>
</organism>
<evidence type="ECO:0000256" key="1">
    <source>
        <dbReference type="ARBA" id="ARBA00004123"/>
    </source>
</evidence>
<protein>
    <recommendedName>
        <fullName evidence="8">C2H2-type domain-containing protein</fullName>
    </recommendedName>
</protein>
<evidence type="ECO:0000256" key="4">
    <source>
        <dbReference type="ARBA" id="ARBA00022771"/>
    </source>
</evidence>
<dbReference type="SUPFAM" id="SSF57667">
    <property type="entry name" value="beta-beta-alpha zinc fingers"/>
    <property type="match status" value="1"/>
</dbReference>
<accession>A0A1A7Z6W2</accession>
<dbReference type="GO" id="GO:0008270">
    <property type="term" value="F:zinc ion binding"/>
    <property type="evidence" value="ECO:0007669"/>
    <property type="project" value="UniProtKB-KW"/>
</dbReference>
<keyword evidence="2" id="KW-0479">Metal-binding</keyword>
<evidence type="ECO:0000256" key="3">
    <source>
        <dbReference type="ARBA" id="ARBA00022737"/>
    </source>
</evidence>
<sequence length="88" mass="10249">LTQNKRQQQSKDHRDNVVGQKLKRHMKAHINEGPFSCKFCVKSFSYECALTCQMRTHTCDKQFRCETCKCFTGNGNLTKHMIIHTGQK</sequence>
<dbReference type="InterPro" id="IPR013087">
    <property type="entry name" value="Znf_C2H2_type"/>
</dbReference>
<dbReference type="GO" id="GO:0005634">
    <property type="term" value="C:nucleus"/>
    <property type="evidence" value="ECO:0007669"/>
    <property type="project" value="UniProtKB-SubCell"/>
</dbReference>
<dbReference type="EMBL" id="HADX01016072">
    <property type="protein sequence ID" value="SBP38304.1"/>
    <property type="molecule type" value="Transcribed_RNA"/>
</dbReference>
<evidence type="ECO:0000256" key="7">
    <source>
        <dbReference type="PROSITE-ProRule" id="PRU00042"/>
    </source>
</evidence>
<reference evidence="9" key="2">
    <citation type="submission" date="2016-06" db="EMBL/GenBank/DDBJ databases">
        <title>The genome of a short-lived fish provides insights into sex chromosome evolution and the genetic control of aging.</title>
        <authorList>
            <person name="Reichwald K."/>
            <person name="Felder M."/>
            <person name="Petzold A."/>
            <person name="Koch P."/>
            <person name="Groth M."/>
            <person name="Platzer M."/>
        </authorList>
    </citation>
    <scope>NUCLEOTIDE SEQUENCE</scope>
    <source>
        <tissue evidence="9">Brain</tissue>
    </source>
</reference>
<gene>
    <name evidence="9" type="primary">Nfu_g_1_016650</name>
</gene>
<dbReference type="InterPro" id="IPR050331">
    <property type="entry name" value="Zinc_finger"/>
</dbReference>
<feature type="domain" description="C2H2-type" evidence="8">
    <location>
        <begin position="35"/>
        <end position="62"/>
    </location>
</feature>
<dbReference type="PROSITE" id="PS50157">
    <property type="entry name" value="ZINC_FINGER_C2H2_2"/>
    <property type="match status" value="2"/>
</dbReference>